<evidence type="ECO:0000259" key="9">
    <source>
        <dbReference type="PROSITE" id="PS50893"/>
    </source>
</evidence>
<dbReference type="InterPro" id="IPR027417">
    <property type="entry name" value="P-loop_NTPase"/>
</dbReference>
<evidence type="ECO:0000256" key="3">
    <source>
        <dbReference type="ARBA" id="ARBA00022597"/>
    </source>
</evidence>
<evidence type="ECO:0000256" key="2">
    <source>
        <dbReference type="ARBA" id="ARBA00022475"/>
    </source>
</evidence>
<comment type="caution">
    <text evidence="10">The sequence shown here is derived from an EMBL/GenBank/DDBJ whole genome shotgun (WGS) entry which is preliminary data.</text>
</comment>
<evidence type="ECO:0000256" key="5">
    <source>
        <dbReference type="ARBA" id="ARBA00022741"/>
    </source>
</evidence>
<dbReference type="InterPro" id="IPR050107">
    <property type="entry name" value="ABC_carbohydrate_import_ATPase"/>
</dbReference>
<keyword evidence="11" id="KW-1185">Reference proteome</keyword>
<reference evidence="10 11" key="1">
    <citation type="submission" date="2022-06" db="EMBL/GenBank/DDBJ databases">
        <authorList>
            <person name="Jeon C.O."/>
        </authorList>
    </citation>
    <scope>NUCLEOTIDE SEQUENCE [LARGE SCALE GENOMIC DNA]</scope>
    <source>
        <strain evidence="10 11">KCTC 13943</strain>
    </source>
</reference>
<dbReference type="SMART" id="SM00382">
    <property type="entry name" value="AAA"/>
    <property type="match status" value="1"/>
</dbReference>
<dbReference type="PROSITE" id="PS50893">
    <property type="entry name" value="ABC_TRANSPORTER_2"/>
    <property type="match status" value="1"/>
</dbReference>
<sequence>MSIIGQKKLWTNLGNIDPNAVVSSLSTGEQQLVEIARSLSMETQVLILDEPTASLSESETQRLMQIVKNLRDKGLAILYVSHRLEEVFELADMITVFRDGKLVSSATKKEITPNNIVRLMVGRDVSLERTRKPKLGKKVLEVRNLTRTGAIENVSFDLHEGEILGLGGLVGAGRTEIFRCLFGVDPINDGEIIINGKSTKIKDPQDAIKHGIGFVTEDRKTQGLVLNASIKENASLSILNNIKKFGWIDKNREKEIVQSYKEQLRIKAPNIETSVISLSGGNQQKVVLARWLATNPKILLLDEPTRGVDVGARAEIQSMIENLVSQGLAIIIISSDIMELLALSDRIIVIREGKNVAELKDDKITKEEVIKFATGADAS</sequence>
<keyword evidence="2" id="KW-1003">Cell membrane</keyword>
<evidence type="ECO:0000313" key="11">
    <source>
        <dbReference type="Proteomes" id="UP001523262"/>
    </source>
</evidence>
<dbReference type="Proteomes" id="UP001523262">
    <property type="component" value="Unassembled WGS sequence"/>
</dbReference>
<keyword evidence="6 10" id="KW-0067">ATP-binding</keyword>
<keyword evidence="3" id="KW-0762">Sugar transport</keyword>
<dbReference type="SUPFAM" id="SSF52540">
    <property type="entry name" value="P-loop containing nucleoside triphosphate hydrolases"/>
    <property type="match status" value="2"/>
</dbReference>
<feature type="domain" description="ABC transporter" evidence="9">
    <location>
        <begin position="130"/>
        <end position="377"/>
    </location>
</feature>
<dbReference type="InterPro" id="IPR017871">
    <property type="entry name" value="ABC_transporter-like_CS"/>
</dbReference>
<dbReference type="PANTHER" id="PTHR43790">
    <property type="entry name" value="CARBOHYDRATE TRANSPORT ATP-BINDING PROTEIN MG119-RELATED"/>
    <property type="match status" value="1"/>
</dbReference>
<proteinExistence type="predicted"/>
<dbReference type="InterPro" id="IPR003593">
    <property type="entry name" value="AAA+_ATPase"/>
</dbReference>
<keyword evidence="4" id="KW-0677">Repeat</keyword>
<evidence type="ECO:0000256" key="8">
    <source>
        <dbReference type="ARBA" id="ARBA00023136"/>
    </source>
</evidence>
<evidence type="ECO:0000256" key="6">
    <source>
        <dbReference type="ARBA" id="ARBA00022840"/>
    </source>
</evidence>
<protein>
    <submittedName>
        <fullName evidence="10">Sugar ABC transporter ATP-binding protein</fullName>
    </submittedName>
</protein>
<keyword evidence="5" id="KW-0547">Nucleotide-binding</keyword>
<gene>
    <name evidence="10" type="ORF">NDK43_14195</name>
</gene>
<keyword evidence="8" id="KW-0472">Membrane</keyword>
<name>A0ABT0WAH7_9BACI</name>
<organism evidence="10 11">
    <name type="scientific">Neobacillus pocheonensis</name>
    <dbReference type="NCBI Taxonomy" id="363869"/>
    <lineage>
        <taxon>Bacteria</taxon>
        <taxon>Bacillati</taxon>
        <taxon>Bacillota</taxon>
        <taxon>Bacilli</taxon>
        <taxon>Bacillales</taxon>
        <taxon>Bacillaceae</taxon>
        <taxon>Neobacillus</taxon>
    </lineage>
</organism>
<dbReference type="PANTHER" id="PTHR43790:SF3">
    <property type="entry name" value="D-ALLOSE IMPORT ATP-BINDING PROTEIN ALSA-RELATED"/>
    <property type="match status" value="1"/>
</dbReference>
<evidence type="ECO:0000256" key="4">
    <source>
        <dbReference type="ARBA" id="ARBA00022737"/>
    </source>
</evidence>
<evidence type="ECO:0000313" key="10">
    <source>
        <dbReference type="EMBL" id="MCM2533340.1"/>
    </source>
</evidence>
<dbReference type="PROSITE" id="PS00211">
    <property type="entry name" value="ABC_TRANSPORTER_1"/>
    <property type="match status" value="1"/>
</dbReference>
<dbReference type="Pfam" id="PF00005">
    <property type="entry name" value="ABC_tran"/>
    <property type="match status" value="2"/>
</dbReference>
<dbReference type="InterPro" id="IPR003439">
    <property type="entry name" value="ABC_transporter-like_ATP-bd"/>
</dbReference>
<evidence type="ECO:0000256" key="7">
    <source>
        <dbReference type="ARBA" id="ARBA00022967"/>
    </source>
</evidence>
<dbReference type="Gene3D" id="3.40.50.300">
    <property type="entry name" value="P-loop containing nucleotide triphosphate hydrolases"/>
    <property type="match status" value="2"/>
</dbReference>
<evidence type="ECO:0000256" key="1">
    <source>
        <dbReference type="ARBA" id="ARBA00022448"/>
    </source>
</evidence>
<dbReference type="EMBL" id="JAMQCR010000001">
    <property type="protein sequence ID" value="MCM2533340.1"/>
    <property type="molecule type" value="Genomic_DNA"/>
</dbReference>
<keyword evidence="1" id="KW-0813">Transport</keyword>
<accession>A0ABT0WAH7</accession>
<dbReference type="CDD" id="cd03215">
    <property type="entry name" value="ABC_Carb_Monos_II"/>
    <property type="match status" value="1"/>
</dbReference>
<keyword evidence="7" id="KW-1278">Translocase</keyword>
<dbReference type="GO" id="GO:0005524">
    <property type="term" value="F:ATP binding"/>
    <property type="evidence" value="ECO:0007669"/>
    <property type="project" value="UniProtKB-KW"/>
</dbReference>